<dbReference type="Proteomes" id="UP000800036">
    <property type="component" value="Unassembled WGS sequence"/>
</dbReference>
<dbReference type="AlphaFoldDB" id="A0A6A5VPF5"/>
<gene>
    <name evidence="1" type="ORF">BU23DRAFT_452997</name>
</gene>
<dbReference type="EMBL" id="ML976663">
    <property type="protein sequence ID" value="KAF1977602.1"/>
    <property type="molecule type" value="Genomic_DNA"/>
</dbReference>
<sequence length="434" mass="50342">MAHQAHAIPWHALADNLKYLHCSPRNHGVTNLYLRKTKAQKQVKELRHFVRGFVRALEDYVSVERKKYNETPVAPEEDEILIPDDRVRRIARTALLQKGSATVGSIAVSHSLDDITSCPLDSILSPYERSTKRFMRDTETNEGDMFSEAREACELTKNMLMYGEMDALFRLAAHPQVRFYRLWHEDHYANSHGFGLYKLVQAALKAYICLNIITIKPELWDTASRDALIATIAAYQHMLLDCTGMPYGYMCDAHTYPHREFFGIPRGVFRFEYDDTRYGRWQKQHLGTQSIPELAHDSFRNIHIPSKRDIPVVINLLGKKGLPAELALQIMELAEYVPVGRLPVRDDPFHKDNADELKQYLGYCWKLLVRMDMLSKAGVHGRKLDWEAEVMDALYALFDMPCKTVFQTVESWHEDWDFSNRMRKRVFAMDEPSK</sequence>
<accession>A0A6A5VPF5</accession>
<dbReference type="OrthoDB" id="3204049at2759"/>
<evidence type="ECO:0000313" key="2">
    <source>
        <dbReference type="Proteomes" id="UP000800036"/>
    </source>
</evidence>
<proteinExistence type="predicted"/>
<organism evidence="1 2">
    <name type="scientific">Bimuria novae-zelandiae CBS 107.79</name>
    <dbReference type="NCBI Taxonomy" id="1447943"/>
    <lineage>
        <taxon>Eukaryota</taxon>
        <taxon>Fungi</taxon>
        <taxon>Dikarya</taxon>
        <taxon>Ascomycota</taxon>
        <taxon>Pezizomycotina</taxon>
        <taxon>Dothideomycetes</taxon>
        <taxon>Pleosporomycetidae</taxon>
        <taxon>Pleosporales</taxon>
        <taxon>Massarineae</taxon>
        <taxon>Didymosphaeriaceae</taxon>
        <taxon>Bimuria</taxon>
    </lineage>
</organism>
<name>A0A6A5VPF5_9PLEO</name>
<keyword evidence="2" id="KW-1185">Reference proteome</keyword>
<reference evidence="1" key="1">
    <citation type="journal article" date="2020" name="Stud. Mycol.">
        <title>101 Dothideomycetes genomes: a test case for predicting lifestyles and emergence of pathogens.</title>
        <authorList>
            <person name="Haridas S."/>
            <person name="Albert R."/>
            <person name="Binder M."/>
            <person name="Bloem J."/>
            <person name="Labutti K."/>
            <person name="Salamov A."/>
            <person name="Andreopoulos B."/>
            <person name="Baker S."/>
            <person name="Barry K."/>
            <person name="Bills G."/>
            <person name="Bluhm B."/>
            <person name="Cannon C."/>
            <person name="Castanera R."/>
            <person name="Culley D."/>
            <person name="Daum C."/>
            <person name="Ezra D."/>
            <person name="Gonzalez J."/>
            <person name="Henrissat B."/>
            <person name="Kuo A."/>
            <person name="Liang C."/>
            <person name="Lipzen A."/>
            <person name="Lutzoni F."/>
            <person name="Magnuson J."/>
            <person name="Mondo S."/>
            <person name="Nolan M."/>
            <person name="Ohm R."/>
            <person name="Pangilinan J."/>
            <person name="Park H.-J."/>
            <person name="Ramirez L."/>
            <person name="Alfaro M."/>
            <person name="Sun H."/>
            <person name="Tritt A."/>
            <person name="Yoshinaga Y."/>
            <person name="Zwiers L.-H."/>
            <person name="Turgeon B."/>
            <person name="Goodwin S."/>
            <person name="Spatafora J."/>
            <person name="Crous P."/>
            <person name="Grigoriev I."/>
        </authorList>
    </citation>
    <scope>NUCLEOTIDE SEQUENCE</scope>
    <source>
        <strain evidence="1">CBS 107.79</strain>
    </source>
</reference>
<protein>
    <submittedName>
        <fullName evidence="1">Uncharacterized protein</fullName>
    </submittedName>
</protein>
<evidence type="ECO:0000313" key="1">
    <source>
        <dbReference type="EMBL" id="KAF1977602.1"/>
    </source>
</evidence>